<dbReference type="AlphaFoldDB" id="A0AAW0GJW8"/>
<keyword evidence="2" id="KW-1185">Reference proteome</keyword>
<evidence type="ECO:0000313" key="1">
    <source>
        <dbReference type="EMBL" id="KAK7689365.1"/>
    </source>
</evidence>
<dbReference type="EMBL" id="JASBNA010000008">
    <property type="protein sequence ID" value="KAK7689365.1"/>
    <property type="molecule type" value="Genomic_DNA"/>
</dbReference>
<organism evidence="1 2">
    <name type="scientific">Cerrena zonata</name>
    <dbReference type="NCBI Taxonomy" id="2478898"/>
    <lineage>
        <taxon>Eukaryota</taxon>
        <taxon>Fungi</taxon>
        <taxon>Dikarya</taxon>
        <taxon>Basidiomycota</taxon>
        <taxon>Agaricomycotina</taxon>
        <taxon>Agaricomycetes</taxon>
        <taxon>Polyporales</taxon>
        <taxon>Cerrenaceae</taxon>
        <taxon>Cerrena</taxon>
    </lineage>
</organism>
<sequence>MLDLRSHEDAIATLQSEKVELWHKLLNFARDLQRGPDQPGSGERLEAAIQDPLMRYYFSTAHFSEAEISFLMKFPAPNGETFCDVLEQKLQNTRSEICTSHTFLPIITDFFHTAPNFWKDKSFEKRYKTFEKQWRKRGKAGVH</sequence>
<dbReference type="Proteomes" id="UP001385951">
    <property type="component" value="Unassembled WGS sequence"/>
</dbReference>
<protein>
    <submittedName>
        <fullName evidence="1">Uncharacterized protein</fullName>
    </submittedName>
</protein>
<comment type="caution">
    <text evidence="1">The sequence shown here is derived from an EMBL/GenBank/DDBJ whole genome shotgun (WGS) entry which is preliminary data.</text>
</comment>
<accession>A0AAW0GJW8</accession>
<proteinExistence type="predicted"/>
<name>A0AAW0GJW8_9APHY</name>
<gene>
    <name evidence="1" type="ORF">QCA50_007156</name>
</gene>
<evidence type="ECO:0000313" key="2">
    <source>
        <dbReference type="Proteomes" id="UP001385951"/>
    </source>
</evidence>
<reference evidence="1 2" key="1">
    <citation type="submission" date="2022-09" db="EMBL/GenBank/DDBJ databases">
        <authorList>
            <person name="Palmer J.M."/>
        </authorList>
    </citation>
    <scope>NUCLEOTIDE SEQUENCE [LARGE SCALE GENOMIC DNA]</scope>
    <source>
        <strain evidence="1 2">DSM 7382</strain>
    </source>
</reference>